<dbReference type="EMBL" id="JBHSOA010000038">
    <property type="protein sequence ID" value="MFC5853731.1"/>
    <property type="molecule type" value="Genomic_DNA"/>
</dbReference>
<feature type="signal peptide" evidence="1">
    <location>
        <begin position="1"/>
        <end position="21"/>
    </location>
</feature>
<organism evidence="2 3">
    <name type="scientific">Streptomyces chlorus</name>
    <dbReference type="NCBI Taxonomy" id="887452"/>
    <lineage>
        <taxon>Bacteria</taxon>
        <taxon>Bacillati</taxon>
        <taxon>Actinomycetota</taxon>
        <taxon>Actinomycetes</taxon>
        <taxon>Kitasatosporales</taxon>
        <taxon>Streptomycetaceae</taxon>
        <taxon>Streptomyces</taxon>
    </lineage>
</organism>
<evidence type="ECO:0000256" key="1">
    <source>
        <dbReference type="SAM" id="SignalP"/>
    </source>
</evidence>
<reference evidence="3" key="1">
    <citation type="journal article" date="2019" name="Int. J. Syst. Evol. Microbiol.">
        <title>The Global Catalogue of Microorganisms (GCM) 10K type strain sequencing project: providing services to taxonomists for standard genome sequencing and annotation.</title>
        <authorList>
            <consortium name="The Broad Institute Genomics Platform"/>
            <consortium name="The Broad Institute Genome Sequencing Center for Infectious Disease"/>
            <person name="Wu L."/>
            <person name="Ma J."/>
        </authorList>
    </citation>
    <scope>NUCLEOTIDE SEQUENCE [LARGE SCALE GENOMIC DNA]</scope>
    <source>
        <strain evidence="3">JCM 10411</strain>
    </source>
</reference>
<evidence type="ECO:0000313" key="2">
    <source>
        <dbReference type="EMBL" id="MFC5853731.1"/>
    </source>
</evidence>
<dbReference type="RefSeq" id="WP_381364315.1">
    <property type="nucleotide sequence ID" value="NZ_JBHSOA010000038.1"/>
</dbReference>
<keyword evidence="3" id="KW-1185">Reference proteome</keyword>
<gene>
    <name evidence="2" type="ORF">ACFPZI_18525</name>
</gene>
<comment type="caution">
    <text evidence="2">The sequence shown here is derived from an EMBL/GenBank/DDBJ whole genome shotgun (WGS) entry which is preliminary data.</text>
</comment>
<dbReference type="Proteomes" id="UP001596180">
    <property type="component" value="Unassembled WGS sequence"/>
</dbReference>
<evidence type="ECO:0000313" key="3">
    <source>
        <dbReference type="Proteomes" id="UP001596180"/>
    </source>
</evidence>
<feature type="chain" id="PRO_5047421968" description="Lipoprotein" evidence="1">
    <location>
        <begin position="22"/>
        <end position="148"/>
    </location>
</feature>
<sequence length="148" mass="15622">MRRILLTLATVAALTGCSVFGQETLCTQADMDSAVAVVWRPADFGSTDAAVIRVCVEDKCKEQKSGDADNPIAGVSVRLPDDIGAVTVPVRLKVTAARDDRVVVADSRRARLTEQHPNGTSCSPVAWTAAFRADPAKGLTSPEGLSLQ</sequence>
<evidence type="ECO:0008006" key="4">
    <source>
        <dbReference type="Google" id="ProtNLM"/>
    </source>
</evidence>
<accession>A0ABW1E0K7</accession>
<proteinExistence type="predicted"/>
<keyword evidence="1" id="KW-0732">Signal</keyword>
<name>A0ABW1E0K7_9ACTN</name>
<protein>
    <recommendedName>
        <fullName evidence="4">Lipoprotein</fullName>
    </recommendedName>
</protein>
<dbReference type="PROSITE" id="PS51257">
    <property type="entry name" value="PROKAR_LIPOPROTEIN"/>
    <property type="match status" value="1"/>
</dbReference>